<protein>
    <submittedName>
        <fullName evidence="1">Uncharacterized protein</fullName>
    </submittedName>
</protein>
<name>A0A8X6QFF7_NEPPI</name>
<reference evidence="1" key="1">
    <citation type="submission" date="2020-08" db="EMBL/GenBank/DDBJ databases">
        <title>Multicomponent nature underlies the extraordinary mechanical properties of spider dragline silk.</title>
        <authorList>
            <person name="Kono N."/>
            <person name="Nakamura H."/>
            <person name="Mori M."/>
            <person name="Yoshida Y."/>
            <person name="Ohtoshi R."/>
            <person name="Malay A.D."/>
            <person name="Moran D.A.P."/>
            <person name="Tomita M."/>
            <person name="Numata K."/>
            <person name="Arakawa K."/>
        </authorList>
    </citation>
    <scope>NUCLEOTIDE SEQUENCE</scope>
</reference>
<evidence type="ECO:0000313" key="2">
    <source>
        <dbReference type="Proteomes" id="UP000887013"/>
    </source>
</evidence>
<organism evidence="1 2">
    <name type="scientific">Nephila pilipes</name>
    <name type="common">Giant wood spider</name>
    <name type="synonym">Nephila maculata</name>
    <dbReference type="NCBI Taxonomy" id="299642"/>
    <lineage>
        <taxon>Eukaryota</taxon>
        <taxon>Metazoa</taxon>
        <taxon>Ecdysozoa</taxon>
        <taxon>Arthropoda</taxon>
        <taxon>Chelicerata</taxon>
        <taxon>Arachnida</taxon>
        <taxon>Araneae</taxon>
        <taxon>Araneomorphae</taxon>
        <taxon>Entelegynae</taxon>
        <taxon>Araneoidea</taxon>
        <taxon>Nephilidae</taxon>
        <taxon>Nephila</taxon>
    </lineage>
</organism>
<dbReference type="Proteomes" id="UP000887013">
    <property type="component" value="Unassembled WGS sequence"/>
</dbReference>
<comment type="caution">
    <text evidence="1">The sequence shown here is derived from an EMBL/GenBank/DDBJ whole genome shotgun (WGS) entry which is preliminary data.</text>
</comment>
<gene>
    <name evidence="1" type="ORF">NPIL_575821</name>
</gene>
<dbReference type="AlphaFoldDB" id="A0A8X6QFF7"/>
<dbReference type="EMBL" id="BMAW01080372">
    <property type="protein sequence ID" value="GFU19253.1"/>
    <property type="molecule type" value="Genomic_DNA"/>
</dbReference>
<evidence type="ECO:0000313" key="1">
    <source>
        <dbReference type="EMBL" id="GFU19253.1"/>
    </source>
</evidence>
<proteinExistence type="predicted"/>
<keyword evidence="2" id="KW-1185">Reference proteome</keyword>
<sequence>MRKAHPRHLLLYYADDLVHIPPLLYDLLSNKVFTSRIEGVGGGRRKIFTPSSSGRSPKGVLANIKKACCLPSSHSVFVFEFYATPFSSFIRTLMQKSQRLAHTIQGPRE</sequence>
<accession>A0A8X6QFF7</accession>